<feature type="transmembrane region" description="Helical" evidence="1">
    <location>
        <begin position="122"/>
        <end position="145"/>
    </location>
</feature>
<proteinExistence type="predicted"/>
<dbReference type="AlphaFoldDB" id="A0A8T4GVJ6"/>
<feature type="transmembrane region" description="Helical" evidence="1">
    <location>
        <begin position="7"/>
        <end position="27"/>
    </location>
</feature>
<evidence type="ECO:0000256" key="1">
    <source>
        <dbReference type="SAM" id="Phobius"/>
    </source>
</evidence>
<keyword evidence="1" id="KW-0472">Membrane</keyword>
<name>A0A8T4GVJ6_9EURY</name>
<keyword evidence="3" id="KW-1185">Reference proteome</keyword>
<gene>
    <name evidence="2" type="ORF">J2753_000187</name>
</gene>
<dbReference type="Proteomes" id="UP000823736">
    <property type="component" value="Unassembled WGS sequence"/>
</dbReference>
<comment type="caution">
    <text evidence="2">The sequence shown here is derived from an EMBL/GenBank/DDBJ whole genome shotgun (WGS) entry which is preliminary data.</text>
</comment>
<dbReference type="EMBL" id="JAGGLC010000001">
    <property type="protein sequence ID" value="MBP1985714.1"/>
    <property type="molecule type" value="Genomic_DNA"/>
</dbReference>
<dbReference type="OrthoDB" id="313492at2157"/>
<dbReference type="RefSeq" id="WP_209489554.1">
    <property type="nucleotide sequence ID" value="NZ_JAGGLC010000001.1"/>
</dbReference>
<organism evidence="2 3">
    <name type="scientific">Halolamina salifodinae</name>
    <dbReference type="NCBI Taxonomy" id="1202767"/>
    <lineage>
        <taxon>Archaea</taxon>
        <taxon>Methanobacteriati</taxon>
        <taxon>Methanobacteriota</taxon>
        <taxon>Stenosarchaea group</taxon>
        <taxon>Halobacteria</taxon>
        <taxon>Halobacteriales</taxon>
        <taxon>Haloferacaceae</taxon>
    </lineage>
</organism>
<accession>A0A8T4GVJ6</accession>
<protein>
    <submittedName>
        <fullName evidence="2">Uncharacterized protein</fullName>
    </submittedName>
</protein>
<keyword evidence="1" id="KW-1133">Transmembrane helix</keyword>
<sequence>MSLRRYFGVLRAVLLLAGGVAFCWAVYTGATLPEPPPNSDGLPTGFAVAFILIGQSVGAVLAHVGYALPAGIGRFRFGPLADRPAVVRAAAATGAFAALVFLLLVAGWLLPDSMPPVVTGTYAFTWLGAVVGGAVGLLLTALLAVGTATVRLFGGDPLLEGITTD</sequence>
<reference evidence="2" key="1">
    <citation type="submission" date="2021-03" db="EMBL/GenBank/DDBJ databases">
        <title>Genomic Encyclopedia of Type Strains, Phase IV (KMG-IV): sequencing the most valuable type-strain genomes for metagenomic binning, comparative biology and taxonomic classification.</title>
        <authorList>
            <person name="Goeker M."/>
        </authorList>
    </citation>
    <scope>NUCLEOTIDE SEQUENCE</scope>
    <source>
        <strain evidence="2">DSM 26232</strain>
    </source>
</reference>
<feature type="transmembrane region" description="Helical" evidence="1">
    <location>
        <begin position="89"/>
        <end position="110"/>
    </location>
</feature>
<feature type="transmembrane region" description="Helical" evidence="1">
    <location>
        <begin position="47"/>
        <end position="68"/>
    </location>
</feature>
<keyword evidence="1" id="KW-0812">Transmembrane</keyword>
<evidence type="ECO:0000313" key="3">
    <source>
        <dbReference type="Proteomes" id="UP000823736"/>
    </source>
</evidence>
<evidence type="ECO:0000313" key="2">
    <source>
        <dbReference type="EMBL" id="MBP1985714.1"/>
    </source>
</evidence>